<dbReference type="Proteomes" id="UP000054928">
    <property type="component" value="Unassembled WGS sequence"/>
</dbReference>
<sequence length="161" mass="18925">MALIQRGGPFLRARHKDPNQNRLQEDQPYNSYRSSVISQQEPKLAARFLFSNTFSYMLYLHLRLLPWDTTPFVVSSCVPVLQYSKPSDNLQRYKHSFGRLETAFRPGDAKACPLSHTTYSTSRLYLTIKDNQLAILREKYGDDRRRPKHHRRRQRSLVALD</sequence>
<proteinExistence type="predicted"/>
<feature type="compositionally biased region" description="Basic residues" evidence="1">
    <location>
        <begin position="146"/>
        <end position="155"/>
    </location>
</feature>
<organism evidence="2 3">
    <name type="scientific">Plasmopara halstedii</name>
    <name type="common">Downy mildew of sunflower</name>
    <dbReference type="NCBI Taxonomy" id="4781"/>
    <lineage>
        <taxon>Eukaryota</taxon>
        <taxon>Sar</taxon>
        <taxon>Stramenopiles</taxon>
        <taxon>Oomycota</taxon>
        <taxon>Peronosporomycetes</taxon>
        <taxon>Peronosporales</taxon>
        <taxon>Peronosporaceae</taxon>
        <taxon>Plasmopara</taxon>
    </lineage>
</organism>
<dbReference type="EMBL" id="CCYD01002939">
    <property type="protein sequence ID" value="CEG48662.1"/>
    <property type="molecule type" value="Genomic_DNA"/>
</dbReference>
<protein>
    <submittedName>
        <fullName evidence="2">Uncharacterized protein</fullName>
    </submittedName>
</protein>
<name>A0A0P1B1U4_PLAHL</name>
<reference evidence="3" key="1">
    <citation type="submission" date="2014-09" db="EMBL/GenBank/DDBJ databases">
        <authorList>
            <person name="Sharma Rahul"/>
            <person name="Thines Marco"/>
        </authorList>
    </citation>
    <scope>NUCLEOTIDE SEQUENCE [LARGE SCALE GENOMIC DNA]</scope>
</reference>
<dbReference type="AlphaFoldDB" id="A0A0P1B1U4"/>
<keyword evidence="3" id="KW-1185">Reference proteome</keyword>
<dbReference type="GeneID" id="36401528"/>
<accession>A0A0P1B1U4</accession>
<feature type="region of interest" description="Disordered" evidence="1">
    <location>
        <begin position="141"/>
        <end position="161"/>
    </location>
</feature>
<dbReference type="RefSeq" id="XP_024585031.1">
    <property type="nucleotide sequence ID" value="XM_024719764.1"/>
</dbReference>
<evidence type="ECO:0000256" key="1">
    <source>
        <dbReference type="SAM" id="MobiDB-lite"/>
    </source>
</evidence>
<evidence type="ECO:0000313" key="2">
    <source>
        <dbReference type="EMBL" id="CEG48662.1"/>
    </source>
</evidence>
<evidence type="ECO:0000313" key="3">
    <source>
        <dbReference type="Proteomes" id="UP000054928"/>
    </source>
</evidence>